<organism evidence="1 2">
    <name type="scientific">Rhizophagus irregularis (strain DAOM 197198w)</name>
    <name type="common">Glomus intraradices</name>
    <dbReference type="NCBI Taxonomy" id="1432141"/>
    <lineage>
        <taxon>Eukaryota</taxon>
        <taxon>Fungi</taxon>
        <taxon>Fungi incertae sedis</taxon>
        <taxon>Mucoromycota</taxon>
        <taxon>Glomeromycotina</taxon>
        <taxon>Glomeromycetes</taxon>
        <taxon>Glomerales</taxon>
        <taxon>Glomeraceae</taxon>
        <taxon>Rhizophagus</taxon>
    </lineage>
</organism>
<evidence type="ECO:0000313" key="2">
    <source>
        <dbReference type="Proteomes" id="UP000022910"/>
    </source>
</evidence>
<evidence type="ECO:0000313" key="1">
    <source>
        <dbReference type="EMBL" id="EXX79008.1"/>
    </source>
</evidence>
<dbReference type="OrthoDB" id="2384430at2759"/>
<dbReference type="PANTHER" id="PTHR45011">
    <property type="entry name" value="DAP3-BINDING CELL DEATH ENHANCER 1"/>
    <property type="match status" value="1"/>
</dbReference>
<dbReference type="Proteomes" id="UP000022910">
    <property type="component" value="Unassembled WGS sequence"/>
</dbReference>
<reference evidence="1 2" key="1">
    <citation type="submission" date="2014-02" db="EMBL/GenBank/DDBJ databases">
        <title>Single nucleus genome sequencing reveals high similarity among nuclei of an endomycorrhizal fungus.</title>
        <authorList>
            <person name="Lin K."/>
            <person name="Geurts R."/>
            <person name="Zhang Z."/>
            <person name="Limpens E."/>
            <person name="Saunders D.G."/>
            <person name="Mu D."/>
            <person name="Pang E."/>
            <person name="Cao H."/>
            <person name="Cha H."/>
            <person name="Lin T."/>
            <person name="Zhou Q."/>
            <person name="Shang Y."/>
            <person name="Li Y."/>
            <person name="Ivanov S."/>
            <person name="Sharma T."/>
            <person name="Velzen R.V."/>
            <person name="Ruijter N.D."/>
            <person name="Aanen D.K."/>
            <person name="Win J."/>
            <person name="Kamoun S."/>
            <person name="Bisseling T."/>
            <person name="Huang S."/>
        </authorList>
    </citation>
    <scope>NUCLEOTIDE SEQUENCE [LARGE SCALE GENOMIC DNA]</scope>
    <source>
        <strain evidence="2">DAOM197198w</strain>
    </source>
</reference>
<dbReference type="InterPro" id="IPR052748">
    <property type="entry name" value="ISR_Activator"/>
</dbReference>
<proteinExistence type="predicted"/>
<dbReference type="Gene3D" id="1.25.40.10">
    <property type="entry name" value="Tetratricopeptide repeat domain"/>
    <property type="match status" value="1"/>
</dbReference>
<dbReference type="HOGENOM" id="CLU_000288_36_12_1"/>
<dbReference type="STRING" id="1432141.A0A015NHW2"/>
<keyword evidence="2" id="KW-1185">Reference proteome</keyword>
<dbReference type="InterPro" id="IPR006597">
    <property type="entry name" value="Sel1-like"/>
</dbReference>
<accession>A0A015NHW2</accession>
<dbReference type="AlphaFoldDB" id="A0A015NHW2"/>
<dbReference type="Pfam" id="PF08238">
    <property type="entry name" value="Sel1"/>
    <property type="match status" value="2"/>
</dbReference>
<dbReference type="InterPro" id="IPR011990">
    <property type="entry name" value="TPR-like_helical_dom_sf"/>
</dbReference>
<name>A0A015NHW2_RHIIW</name>
<dbReference type="SMART" id="SM00671">
    <property type="entry name" value="SEL1"/>
    <property type="match status" value="2"/>
</dbReference>
<sequence>MGLMMLGYCYDEGIGTKIDKQKAFESYQNAANLGQDVAQNNLAVLYEEGDGIAKDIDKAIYWYEKSAKQGYELAKNNLKRLQKK</sequence>
<comment type="caution">
    <text evidence="1">The sequence shown here is derived from an EMBL/GenBank/DDBJ whole genome shotgun (WGS) entry which is preliminary data.</text>
</comment>
<protein>
    <submittedName>
        <fullName evidence="1">Skt5p</fullName>
    </submittedName>
</protein>
<dbReference type="PANTHER" id="PTHR45011:SF1">
    <property type="entry name" value="DAP3-BINDING CELL DEATH ENHANCER 1"/>
    <property type="match status" value="1"/>
</dbReference>
<dbReference type="SUPFAM" id="SSF81901">
    <property type="entry name" value="HCP-like"/>
    <property type="match status" value="1"/>
</dbReference>
<gene>
    <name evidence="1" type="ORF">RirG_009750</name>
</gene>
<dbReference type="EMBL" id="JEMT01006381">
    <property type="protein sequence ID" value="EXX79008.1"/>
    <property type="molecule type" value="Genomic_DNA"/>
</dbReference>